<feature type="zinc finger region" description="C3H1-type" evidence="6">
    <location>
        <begin position="191"/>
        <end position="223"/>
    </location>
</feature>
<dbReference type="PANTHER" id="PTHR11224">
    <property type="entry name" value="MAKORIN-RELATED"/>
    <property type="match status" value="1"/>
</dbReference>
<dbReference type="OrthoDB" id="250836at2759"/>
<evidence type="ECO:0000259" key="9">
    <source>
        <dbReference type="PROSITE" id="PS50103"/>
    </source>
</evidence>
<keyword evidence="3" id="KW-0677">Repeat</keyword>
<accession>A0A067MBY5</accession>
<dbReference type="InterPro" id="IPR013083">
    <property type="entry name" value="Znf_RING/FYVE/PHD"/>
</dbReference>
<keyword evidence="5 6" id="KW-0862">Zinc</keyword>
<evidence type="ECO:0000256" key="3">
    <source>
        <dbReference type="ARBA" id="ARBA00022737"/>
    </source>
</evidence>
<evidence type="ECO:0000256" key="5">
    <source>
        <dbReference type="ARBA" id="ARBA00022833"/>
    </source>
</evidence>
<evidence type="ECO:0000256" key="4">
    <source>
        <dbReference type="ARBA" id="ARBA00022771"/>
    </source>
</evidence>
<keyword evidence="4 6" id="KW-0863">Zinc-finger</keyword>
<dbReference type="Proteomes" id="UP000027195">
    <property type="component" value="Unassembled WGS sequence"/>
</dbReference>
<evidence type="ECO:0000313" key="10">
    <source>
        <dbReference type="EMBL" id="KDQ13084.1"/>
    </source>
</evidence>
<keyword evidence="11" id="KW-1185">Reference proteome</keyword>
<gene>
    <name evidence="10" type="ORF">BOTBODRAFT_402402</name>
</gene>
<keyword evidence="1" id="KW-0808">Transferase</keyword>
<feature type="domain" description="RING-type" evidence="8">
    <location>
        <begin position="108"/>
        <end position="161"/>
    </location>
</feature>
<feature type="domain" description="C3H1-type" evidence="9">
    <location>
        <begin position="191"/>
        <end position="223"/>
    </location>
</feature>
<evidence type="ECO:0000259" key="8">
    <source>
        <dbReference type="PROSITE" id="PS50089"/>
    </source>
</evidence>
<dbReference type="InParanoid" id="A0A067MBY5"/>
<reference evidence="11" key="1">
    <citation type="journal article" date="2014" name="Proc. Natl. Acad. Sci. U.S.A.">
        <title>Extensive sampling of basidiomycete genomes demonstrates inadequacy of the white-rot/brown-rot paradigm for wood decay fungi.</title>
        <authorList>
            <person name="Riley R."/>
            <person name="Salamov A.A."/>
            <person name="Brown D.W."/>
            <person name="Nagy L.G."/>
            <person name="Floudas D."/>
            <person name="Held B.W."/>
            <person name="Levasseur A."/>
            <person name="Lombard V."/>
            <person name="Morin E."/>
            <person name="Otillar R."/>
            <person name="Lindquist E.A."/>
            <person name="Sun H."/>
            <person name="LaButti K.M."/>
            <person name="Schmutz J."/>
            <person name="Jabbour D."/>
            <person name="Luo H."/>
            <person name="Baker S.E."/>
            <person name="Pisabarro A.G."/>
            <person name="Walton J.D."/>
            <person name="Blanchette R.A."/>
            <person name="Henrissat B."/>
            <person name="Martin F."/>
            <person name="Cullen D."/>
            <person name="Hibbett D.S."/>
            <person name="Grigoriev I.V."/>
        </authorList>
    </citation>
    <scope>NUCLEOTIDE SEQUENCE [LARGE SCALE GENOMIC DNA]</scope>
    <source>
        <strain evidence="11">FD-172 SS1</strain>
    </source>
</reference>
<dbReference type="Gene3D" id="4.10.1000.10">
    <property type="entry name" value="Zinc finger, CCCH-type"/>
    <property type="match status" value="1"/>
</dbReference>
<dbReference type="PROSITE" id="PS50089">
    <property type="entry name" value="ZF_RING_2"/>
    <property type="match status" value="1"/>
</dbReference>
<dbReference type="GO" id="GO:0000209">
    <property type="term" value="P:protein polyubiquitination"/>
    <property type="evidence" value="ECO:0007669"/>
    <property type="project" value="InterPro"/>
</dbReference>
<dbReference type="SUPFAM" id="SSF57850">
    <property type="entry name" value="RING/U-box"/>
    <property type="match status" value="1"/>
</dbReference>
<sequence length="326" mass="36158">MAPRASPAPKSTPVCLFFGTPRGCFNGDSCRFLHTKVDDASAAAKPAELAIPIPCRYFAAGYCYRGDACRFKHGTANAASSSSAAPPASAPSPSEPASQVDDEEPNACAICFEDEPKQYGLLDGCSHAFCLSCIRDWRTSSKKEDSELVISGATKTCPVCRTNSHFITPSSVFYKSGDPRKDKTIDGYKARMSTIPCKYFAKSRAEKPFCPFGRDCFYQHLNADGTPYVFEEGVDKLMEEFKRRQSRAHQQRSARALMELNAGLDAIAESLLLEIPAVLQHLGEDDYFEDEVDDWEDEEDEEDFDDAWGELVSSSAHFTDLRWLRD</sequence>
<protein>
    <submittedName>
        <fullName evidence="10">Uncharacterized protein</fullName>
    </submittedName>
</protein>
<dbReference type="Pfam" id="PF00097">
    <property type="entry name" value="zf-C3HC4"/>
    <property type="match status" value="1"/>
</dbReference>
<dbReference type="STRING" id="930990.A0A067MBY5"/>
<evidence type="ECO:0000256" key="6">
    <source>
        <dbReference type="PROSITE-ProRule" id="PRU00723"/>
    </source>
</evidence>
<dbReference type="SMART" id="SM00184">
    <property type="entry name" value="RING"/>
    <property type="match status" value="1"/>
</dbReference>
<dbReference type="InterPro" id="IPR045072">
    <property type="entry name" value="MKRN-like"/>
</dbReference>
<dbReference type="Gene3D" id="3.30.40.10">
    <property type="entry name" value="Zinc/RING finger domain, C3HC4 (zinc finger)"/>
    <property type="match status" value="1"/>
</dbReference>
<dbReference type="PROSITE" id="PS00518">
    <property type="entry name" value="ZF_RING_1"/>
    <property type="match status" value="1"/>
</dbReference>
<proteinExistence type="predicted"/>
<dbReference type="InterPro" id="IPR000571">
    <property type="entry name" value="Znf_CCCH"/>
</dbReference>
<dbReference type="PANTHER" id="PTHR11224:SF10">
    <property type="entry name" value="IP09428P-RELATED"/>
    <property type="match status" value="1"/>
</dbReference>
<dbReference type="SMART" id="SM00356">
    <property type="entry name" value="ZnF_C3H1"/>
    <property type="match status" value="3"/>
</dbReference>
<dbReference type="SUPFAM" id="SSF90229">
    <property type="entry name" value="CCCH zinc finger"/>
    <property type="match status" value="2"/>
</dbReference>
<dbReference type="GO" id="GO:0061630">
    <property type="term" value="F:ubiquitin protein ligase activity"/>
    <property type="evidence" value="ECO:0007669"/>
    <property type="project" value="InterPro"/>
</dbReference>
<dbReference type="PROSITE" id="PS50103">
    <property type="entry name" value="ZF_C3H1"/>
    <property type="match status" value="3"/>
</dbReference>
<keyword evidence="2 6" id="KW-0479">Metal-binding</keyword>
<feature type="domain" description="C3H1-type" evidence="9">
    <location>
        <begin position="9"/>
        <end position="37"/>
    </location>
</feature>
<organism evidence="10 11">
    <name type="scientific">Botryobasidium botryosum (strain FD-172 SS1)</name>
    <dbReference type="NCBI Taxonomy" id="930990"/>
    <lineage>
        <taxon>Eukaryota</taxon>
        <taxon>Fungi</taxon>
        <taxon>Dikarya</taxon>
        <taxon>Basidiomycota</taxon>
        <taxon>Agaricomycotina</taxon>
        <taxon>Agaricomycetes</taxon>
        <taxon>Cantharellales</taxon>
        <taxon>Botryobasidiaceae</taxon>
        <taxon>Botryobasidium</taxon>
    </lineage>
</organism>
<evidence type="ECO:0000313" key="11">
    <source>
        <dbReference type="Proteomes" id="UP000027195"/>
    </source>
</evidence>
<dbReference type="InterPro" id="IPR001841">
    <property type="entry name" value="Znf_RING"/>
</dbReference>
<dbReference type="EMBL" id="KL198046">
    <property type="protein sequence ID" value="KDQ13084.1"/>
    <property type="molecule type" value="Genomic_DNA"/>
</dbReference>
<feature type="zinc finger region" description="C3H1-type" evidence="6">
    <location>
        <begin position="9"/>
        <end position="37"/>
    </location>
</feature>
<dbReference type="Pfam" id="PF18044">
    <property type="entry name" value="zf-CCCH_4"/>
    <property type="match status" value="1"/>
</dbReference>
<name>A0A067MBY5_BOTB1</name>
<dbReference type="Pfam" id="PF14608">
    <property type="entry name" value="zf-CCCH_2"/>
    <property type="match status" value="2"/>
</dbReference>
<evidence type="ECO:0000256" key="7">
    <source>
        <dbReference type="SAM" id="MobiDB-lite"/>
    </source>
</evidence>
<evidence type="ECO:0000256" key="2">
    <source>
        <dbReference type="ARBA" id="ARBA00022723"/>
    </source>
</evidence>
<dbReference type="InterPro" id="IPR041367">
    <property type="entry name" value="Znf-CCCH_4"/>
</dbReference>
<dbReference type="InterPro" id="IPR018957">
    <property type="entry name" value="Znf_C3HC4_RING-type"/>
</dbReference>
<dbReference type="AlphaFoldDB" id="A0A067MBY5"/>
<dbReference type="HOGENOM" id="CLU_056191_0_0_1"/>
<feature type="zinc finger region" description="C3H1-type" evidence="6">
    <location>
        <begin position="54"/>
        <end position="76"/>
    </location>
</feature>
<feature type="region of interest" description="Disordered" evidence="7">
    <location>
        <begin position="80"/>
        <end position="101"/>
    </location>
</feature>
<evidence type="ECO:0000256" key="1">
    <source>
        <dbReference type="ARBA" id="ARBA00022679"/>
    </source>
</evidence>
<dbReference type="InterPro" id="IPR036855">
    <property type="entry name" value="Znf_CCCH_sf"/>
</dbReference>
<dbReference type="GO" id="GO:0008270">
    <property type="term" value="F:zinc ion binding"/>
    <property type="evidence" value="ECO:0007669"/>
    <property type="project" value="UniProtKB-KW"/>
</dbReference>
<feature type="domain" description="C3H1-type" evidence="9">
    <location>
        <begin position="54"/>
        <end position="76"/>
    </location>
</feature>
<dbReference type="InterPro" id="IPR017907">
    <property type="entry name" value="Znf_RING_CS"/>
</dbReference>